<dbReference type="Gene3D" id="3.40.50.970">
    <property type="match status" value="1"/>
</dbReference>
<dbReference type="GO" id="GO:0004739">
    <property type="term" value="F:pyruvate dehydrogenase (acetyl-transferring) activity"/>
    <property type="evidence" value="ECO:0007669"/>
    <property type="project" value="UniProtKB-UniRule"/>
</dbReference>
<feature type="domain" description="Dehydrogenase E1 component" evidence="9">
    <location>
        <begin position="28"/>
        <end position="325"/>
    </location>
</feature>
<dbReference type="Pfam" id="PF00676">
    <property type="entry name" value="E1_dh"/>
    <property type="match status" value="1"/>
</dbReference>
<evidence type="ECO:0000256" key="5">
    <source>
        <dbReference type="ARBA" id="ARBA00023002"/>
    </source>
</evidence>
<sequence length="339" mass="37619">MPPKKKSDPQVTVKTDNTAALHKELLYSMLLQRRFEERTAEMYAIGRIGGFCHLYIGQEAVSTGIISLLRPDDYIITTYRDHGQALARGMTPRAVMAELFGRQDGCAKGKGGSMHMFDKQLGFLGGHGIVGGHVPIASGVGFAIRYRGGDQVIACFMGESVVNTGAFHEALNMAALWKLPCIFIIENNRYGMGTALERASSIHDIYKRGASYDMPRDVVDGQDVMAVRKATAEAIERARKESMPTLLEIRTYRFMGHSMSDAVSGTYRTKEELEQYLKRDPISLHRQRMEEAGEITAAEVTAMDEEIKKIVQESIDFAEASPELPLEALMEDILVETTS</sequence>
<dbReference type="SUPFAM" id="SSF52518">
    <property type="entry name" value="Thiamin diphosphate-binding fold (THDP-binding)"/>
    <property type="match status" value="1"/>
</dbReference>
<dbReference type="OrthoDB" id="9769337at2"/>
<dbReference type="PANTHER" id="PTHR11516">
    <property type="entry name" value="PYRUVATE DEHYDROGENASE E1 COMPONENT, ALPHA SUBUNIT BACTERIAL AND ORGANELLAR"/>
    <property type="match status" value="1"/>
</dbReference>
<comment type="subunit">
    <text evidence="2 8">Heterodimer of an alpha and a beta chain.</text>
</comment>
<evidence type="ECO:0000313" key="11">
    <source>
        <dbReference type="Proteomes" id="UP000076404"/>
    </source>
</evidence>
<keyword evidence="6 8" id="KW-0786">Thiamine pyrophosphate</keyword>
<evidence type="ECO:0000313" key="10">
    <source>
        <dbReference type="EMBL" id="AMW04311.1"/>
    </source>
</evidence>
<evidence type="ECO:0000256" key="6">
    <source>
        <dbReference type="ARBA" id="ARBA00023052"/>
    </source>
</evidence>
<reference evidence="10 11" key="2">
    <citation type="journal article" date="2016" name="Environ. Microbiol. Rep.">
        <title>Metagenomic evidence for the presence of phototrophic Gemmatimonadetes bacteria in diverse environments.</title>
        <authorList>
            <person name="Zeng Y."/>
            <person name="Baumbach J."/>
            <person name="Barbosa E.G."/>
            <person name="Azevedo V."/>
            <person name="Zhang C."/>
            <person name="Koblizek M."/>
        </authorList>
    </citation>
    <scope>NUCLEOTIDE SEQUENCE [LARGE SCALE GENOMIC DNA]</scope>
    <source>
        <strain evidence="10 11">AP64</strain>
    </source>
</reference>
<evidence type="ECO:0000256" key="2">
    <source>
        <dbReference type="ARBA" id="ARBA00011870"/>
    </source>
</evidence>
<dbReference type="EMBL" id="CP011454">
    <property type="protein sequence ID" value="AMW04311.1"/>
    <property type="molecule type" value="Genomic_DNA"/>
</dbReference>
<dbReference type="EC" id="1.2.4.1" evidence="3 8"/>
<dbReference type="RefSeq" id="WP_043581066.1">
    <property type="nucleotide sequence ID" value="NZ_CP011454.1"/>
</dbReference>
<evidence type="ECO:0000256" key="1">
    <source>
        <dbReference type="ARBA" id="ARBA00001964"/>
    </source>
</evidence>
<dbReference type="Proteomes" id="UP000076404">
    <property type="component" value="Chromosome"/>
</dbReference>
<evidence type="ECO:0000256" key="4">
    <source>
        <dbReference type="ARBA" id="ARBA00014159"/>
    </source>
</evidence>
<evidence type="ECO:0000259" key="9">
    <source>
        <dbReference type="Pfam" id="PF00676"/>
    </source>
</evidence>
<gene>
    <name evidence="8" type="primary">pdhA</name>
    <name evidence="10" type="ORF">GEMMAAP_04575</name>
</gene>
<dbReference type="InterPro" id="IPR050642">
    <property type="entry name" value="PDH_E1_Alpha_Subunit"/>
</dbReference>
<proteinExistence type="predicted"/>
<comment type="function">
    <text evidence="8">The pyruvate dehydrogenase complex catalyzes the overall conversion of pyruvate to acetyl-CoA and CO(2).</text>
</comment>
<name>A0A143BI97_9BACT</name>
<dbReference type="STRING" id="1379270.GEMMAAP_04575"/>
<comment type="cofactor">
    <cofactor evidence="1 8">
        <name>thiamine diphosphate</name>
        <dbReference type="ChEBI" id="CHEBI:58937"/>
    </cofactor>
</comment>
<keyword evidence="7 8" id="KW-0670">Pyruvate</keyword>
<dbReference type="KEGG" id="gph:GEMMAAP_04575"/>
<keyword evidence="11" id="KW-1185">Reference proteome</keyword>
<dbReference type="InterPro" id="IPR001017">
    <property type="entry name" value="DH_E1"/>
</dbReference>
<dbReference type="InterPro" id="IPR029061">
    <property type="entry name" value="THDP-binding"/>
</dbReference>
<evidence type="ECO:0000256" key="7">
    <source>
        <dbReference type="ARBA" id="ARBA00023317"/>
    </source>
</evidence>
<comment type="catalytic activity">
    <reaction evidence="8">
        <text>N(6)-[(R)-lipoyl]-L-lysyl-[protein] + pyruvate + H(+) = N(6)-[(R)-S(8)-acetyldihydrolipoyl]-L-lysyl-[protein] + CO2</text>
        <dbReference type="Rhea" id="RHEA:19189"/>
        <dbReference type="Rhea" id="RHEA-COMP:10474"/>
        <dbReference type="Rhea" id="RHEA-COMP:10478"/>
        <dbReference type="ChEBI" id="CHEBI:15361"/>
        <dbReference type="ChEBI" id="CHEBI:15378"/>
        <dbReference type="ChEBI" id="CHEBI:16526"/>
        <dbReference type="ChEBI" id="CHEBI:83099"/>
        <dbReference type="ChEBI" id="CHEBI:83111"/>
        <dbReference type="EC" id="1.2.4.1"/>
    </reaction>
</comment>
<dbReference type="NCBIfam" id="TIGR03182">
    <property type="entry name" value="PDH_E1_alph_y"/>
    <property type="match status" value="1"/>
</dbReference>
<keyword evidence="5 8" id="KW-0560">Oxidoreductase</keyword>
<dbReference type="CDD" id="cd02000">
    <property type="entry name" value="TPP_E1_PDC_ADC_BCADC"/>
    <property type="match status" value="1"/>
</dbReference>
<dbReference type="eggNOG" id="COG1071">
    <property type="taxonomic scope" value="Bacteria"/>
</dbReference>
<dbReference type="InterPro" id="IPR017597">
    <property type="entry name" value="Pyrv_DH_E1_asu_subgrp-y"/>
</dbReference>
<dbReference type="FunFam" id="3.40.50.970:FF:000013">
    <property type="entry name" value="Pyruvate dehydrogenase E1 component subunit alpha"/>
    <property type="match status" value="1"/>
</dbReference>
<protein>
    <recommendedName>
        <fullName evidence="4 8">Pyruvate dehydrogenase E1 component subunit alpha</fullName>
        <ecNumber evidence="3 8">1.2.4.1</ecNumber>
    </recommendedName>
</protein>
<dbReference type="AlphaFoldDB" id="A0A143BI97"/>
<evidence type="ECO:0000256" key="3">
    <source>
        <dbReference type="ARBA" id="ARBA00012281"/>
    </source>
</evidence>
<evidence type="ECO:0000256" key="8">
    <source>
        <dbReference type="RuleBase" id="RU361139"/>
    </source>
</evidence>
<organism evidence="10 11">
    <name type="scientific">Gemmatimonas phototrophica</name>
    <dbReference type="NCBI Taxonomy" id="1379270"/>
    <lineage>
        <taxon>Bacteria</taxon>
        <taxon>Pseudomonadati</taxon>
        <taxon>Gemmatimonadota</taxon>
        <taxon>Gemmatimonadia</taxon>
        <taxon>Gemmatimonadales</taxon>
        <taxon>Gemmatimonadaceae</taxon>
        <taxon>Gemmatimonas</taxon>
    </lineage>
</organism>
<reference evidence="10 11" key="1">
    <citation type="journal article" date="2014" name="Proc. Natl. Acad. Sci. U.S.A.">
        <title>Functional type 2 photosynthetic reaction centers found in the rare bacterial phylum Gemmatimonadetes.</title>
        <authorList>
            <person name="Zeng Y."/>
            <person name="Feng F."/>
            <person name="Medova H."/>
            <person name="Dean J."/>
            <person name="Koblizek M."/>
        </authorList>
    </citation>
    <scope>NUCLEOTIDE SEQUENCE [LARGE SCALE GENOMIC DNA]</scope>
    <source>
        <strain evidence="10 11">AP64</strain>
    </source>
</reference>
<dbReference type="GO" id="GO:0006086">
    <property type="term" value="P:pyruvate decarboxylation to acetyl-CoA"/>
    <property type="evidence" value="ECO:0007669"/>
    <property type="project" value="InterPro"/>
</dbReference>
<dbReference type="PANTHER" id="PTHR11516:SF60">
    <property type="entry name" value="PYRUVATE DEHYDROGENASE E1 COMPONENT SUBUNIT ALPHA"/>
    <property type="match status" value="1"/>
</dbReference>
<accession>A0A143BI97</accession>